<dbReference type="InterPro" id="IPR027275">
    <property type="entry name" value="PRC-brl_dom"/>
</dbReference>
<dbReference type="NCBIfam" id="TIGR02888">
    <property type="entry name" value="spore_YlmC_YmxH"/>
    <property type="match status" value="1"/>
</dbReference>
<evidence type="ECO:0000313" key="3">
    <source>
        <dbReference type="Proteomes" id="UP000295711"/>
    </source>
</evidence>
<dbReference type="PANTHER" id="PTHR40061:SF1">
    <property type="entry name" value="SPORULATION PROTEIN YLMC-RELATED"/>
    <property type="match status" value="1"/>
</dbReference>
<dbReference type="RefSeq" id="WP_330647443.1">
    <property type="nucleotide sequence ID" value="NZ_JANKAQ010000003.1"/>
</dbReference>
<dbReference type="EMBL" id="SLXA01000003">
    <property type="protein sequence ID" value="TCO85421.1"/>
    <property type="molecule type" value="Genomic_DNA"/>
</dbReference>
<comment type="caution">
    <text evidence="2">The sequence shown here is derived from an EMBL/GenBank/DDBJ whole genome shotgun (WGS) entry which is preliminary data.</text>
</comment>
<dbReference type="Gene3D" id="2.30.30.240">
    <property type="entry name" value="PRC-barrel domain"/>
    <property type="match status" value="1"/>
</dbReference>
<dbReference type="AlphaFoldDB" id="A0A4R2LJ85"/>
<dbReference type="SUPFAM" id="SSF50346">
    <property type="entry name" value="PRC-barrel domain"/>
    <property type="match status" value="1"/>
</dbReference>
<dbReference type="InterPro" id="IPR014238">
    <property type="entry name" value="Spore_YlmC/YmxH"/>
</dbReference>
<accession>A0A4R2LJ85</accession>
<sequence>MGCSMRICELRQKEVINVRDCQRIGFVVDVEFDPKTGNICQLIIPGQGKWCGLLGRDTEYVIGWKCVRQIGADIILVDVCMEEIMRHCEG</sequence>
<proteinExistence type="predicted"/>
<gene>
    <name evidence="2" type="ORF">EV212_103142</name>
</gene>
<dbReference type="PANTHER" id="PTHR40061">
    <property type="entry name" value="SPORULATION PROTEIN YLMC-RELATED"/>
    <property type="match status" value="1"/>
</dbReference>
<name>A0A4R2LJ85_9FIRM</name>
<dbReference type="Proteomes" id="UP000295711">
    <property type="component" value="Unassembled WGS sequence"/>
</dbReference>
<keyword evidence="3" id="KW-1185">Reference proteome</keyword>
<evidence type="ECO:0000313" key="2">
    <source>
        <dbReference type="EMBL" id="TCO85421.1"/>
    </source>
</evidence>
<feature type="domain" description="PRC-barrel" evidence="1">
    <location>
        <begin position="5"/>
        <end position="79"/>
    </location>
</feature>
<evidence type="ECO:0000259" key="1">
    <source>
        <dbReference type="Pfam" id="PF05239"/>
    </source>
</evidence>
<organism evidence="2 3">
    <name type="scientific">Frisingicoccus caecimuris</name>
    <dbReference type="NCBI Taxonomy" id="1796636"/>
    <lineage>
        <taxon>Bacteria</taxon>
        <taxon>Bacillati</taxon>
        <taxon>Bacillota</taxon>
        <taxon>Clostridia</taxon>
        <taxon>Lachnospirales</taxon>
        <taxon>Lachnospiraceae</taxon>
        <taxon>Frisingicoccus</taxon>
    </lineage>
</organism>
<reference evidence="2 3" key="1">
    <citation type="submission" date="2019-03" db="EMBL/GenBank/DDBJ databases">
        <title>Genomic Encyclopedia of Type Strains, Phase IV (KMG-IV): sequencing the most valuable type-strain genomes for metagenomic binning, comparative biology and taxonomic classification.</title>
        <authorList>
            <person name="Goeker M."/>
        </authorList>
    </citation>
    <scope>NUCLEOTIDE SEQUENCE [LARGE SCALE GENOMIC DNA]</scope>
    <source>
        <strain evidence="2 3">DSM 28559</strain>
    </source>
</reference>
<protein>
    <submittedName>
        <fullName evidence="2">YlmC/YmxH family sporulation protein</fullName>
    </submittedName>
</protein>
<dbReference type="InterPro" id="IPR011033">
    <property type="entry name" value="PRC_barrel-like_sf"/>
</dbReference>
<dbReference type="Pfam" id="PF05239">
    <property type="entry name" value="PRC"/>
    <property type="match status" value="1"/>
</dbReference>